<dbReference type="OrthoDB" id="191139at2759"/>
<accession>A0A8H5G6I2</accession>
<evidence type="ECO:0000313" key="2">
    <source>
        <dbReference type="Proteomes" id="UP000559027"/>
    </source>
</evidence>
<sequence length="59" mass="6430">MNSAYTAASSEVKAKAQAFKGAYVNLVGKITDPSPAAREARLENELYDTTLELLKELKI</sequence>
<reference evidence="1 2" key="1">
    <citation type="journal article" date="2020" name="ISME J.">
        <title>Uncovering the hidden diversity of litter-decomposition mechanisms in mushroom-forming fungi.</title>
        <authorList>
            <person name="Floudas D."/>
            <person name="Bentzer J."/>
            <person name="Ahren D."/>
            <person name="Johansson T."/>
            <person name="Persson P."/>
            <person name="Tunlid A."/>
        </authorList>
    </citation>
    <scope>NUCLEOTIDE SEQUENCE [LARGE SCALE GENOMIC DNA]</scope>
    <source>
        <strain evidence="1 2">CBS 146.42</strain>
    </source>
</reference>
<comment type="caution">
    <text evidence="1">The sequence shown here is derived from an EMBL/GenBank/DDBJ whole genome shotgun (WGS) entry which is preliminary data.</text>
</comment>
<name>A0A8H5G6I2_9AGAR</name>
<protein>
    <submittedName>
        <fullName evidence="1">Uncharacterized protein</fullName>
    </submittedName>
</protein>
<evidence type="ECO:0000313" key="1">
    <source>
        <dbReference type="EMBL" id="KAF5359308.1"/>
    </source>
</evidence>
<dbReference type="AlphaFoldDB" id="A0A8H5G6I2"/>
<dbReference type="EMBL" id="JAACJO010000004">
    <property type="protein sequence ID" value="KAF5359308.1"/>
    <property type="molecule type" value="Genomic_DNA"/>
</dbReference>
<keyword evidence="2" id="KW-1185">Reference proteome</keyword>
<proteinExistence type="predicted"/>
<dbReference type="Proteomes" id="UP000559027">
    <property type="component" value="Unassembled WGS sequence"/>
</dbReference>
<organism evidence="1 2">
    <name type="scientific">Leucocoprinus leucothites</name>
    <dbReference type="NCBI Taxonomy" id="201217"/>
    <lineage>
        <taxon>Eukaryota</taxon>
        <taxon>Fungi</taxon>
        <taxon>Dikarya</taxon>
        <taxon>Basidiomycota</taxon>
        <taxon>Agaricomycotina</taxon>
        <taxon>Agaricomycetes</taxon>
        <taxon>Agaricomycetidae</taxon>
        <taxon>Agaricales</taxon>
        <taxon>Agaricineae</taxon>
        <taxon>Agaricaceae</taxon>
        <taxon>Leucocoprinus</taxon>
    </lineage>
</organism>
<gene>
    <name evidence="1" type="ORF">D9756_003055</name>
</gene>